<name>A0A9N9FN82_9GLOM</name>
<proteinExistence type="predicted"/>
<reference evidence="1" key="1">
    <citation type="submission" date="2021-06" db="EMBL/GenBank/DDBJ databases">
        <authorList>
            <person name="Kallberg Y."/>
            <person name="Tangrot J."/>
            <person name="Rosling A."/>
        </authorList>
    </citation>
    <scope>NUCLEOTIDE SEQUENCE</scope>
    <source>
        <strain evidence="1">IA702</strain>
    </source>
</reference>
<dbReference type="AlphaFoldDB" id="A0A9N9FN82"/>
<gene>
    <name evidence="1" type="ORF">POCULU_LOCUS4774</name>
</gene>
<organism evidence="1 2">
    <name type="scientific">Paraglomus occultum</name>
    <dbReference type="NCBI Taxonomy" id="144539"/>
    <lineage>
        <taxon>Eukaryota</taxon>
        <taxon>Fungi</taxon>
        <taxon>Fungi incertae sedis</taxon>
        <taxon>Mucoromycota</taxon>
        <taxon>Glomeromycotina</taxon>
        <taxon>Glomeromycetes</taxon>
        <taxon>Paraglomerales</taxon>
        <taxon>Paraglomeraceae</taxon>
        <taxon>Paraglomus</taxon>
    </lineage>
</organism>
<protein>
    <submittedName>
        <fullName evidence="1">1233_t:CDS:1</fullName>
    </submittedName>
</protein>
<sequence>SEDNERSIFALENFLESVIHLRIWSFQNRGLSQVLDNKYSAIV</sequence>
<keyword evidence="2" id="KW-1185">Reference proteome</keyword>
<dbReference type="EMBL" id="CAJVPJ010000647">
    <property type="protein sequence ID" value="CAG8545994.1"/>
    <property type="molecule type" value="Genomic_DNA"/>
</dbReference>
<dbReference type="Proteomes" id="UP000789572">
    <property type="component" value="Unassembled WGS sequence"/>
</dbReference>
<comment type="caution">
    <text evidence="1">The sequence shown here is derived from an EMBL/GenBank/DDBJ whole genome shotgun (WGS) entry which is preliminary data.</text>
</comment>
<accession>A0A9N9FN82</accession>
<evidence type="ECO:0000313" key="1">
    <source>
        <dbReference type="EMBL" id="CAG8545994.1"/>
    </source>
</evidence>
<evidence type="ECO:0000313" key="2">
    <source>
        <dbReference type="Proteomes" id="UP000789572"/>
    </source>
</evidence>
<feature type="non-terminal residue" evidence="1">
    <location>
        <position position="1"/>
    </location>
</feature>